<feature type="transmembrane region" description="Helical" evidence="1">
    <location>
        <begin position="52"/>
        <end position="69"/>
    </location>
</feature>
<gene>
    <name evidence="2" type="ORF">CLV42_107256</name>
</gene>
<dbReference type="RefSeq" id="WP_106603484.1">
    <property type="nucleotide sequence ID" value="NZ_PYGK01000007.1"/>
</dbReference>
<proteinExistence type="predicted"/>
<feature type="transmembrane region" description="Helical" evidence="1">
    <location>
        <begin position="81"/>
        <end position="102"/>
    </location>
</feature>
<keyword evidence="1" id="KW-1133">Transmembrane helix</keyword>
<dbReference type="EMBL" id="PYGK01000007">
    <property type="protein sequence ID" value="PSL29109.1"/>
    <property type="molecule type" value="Genomic_DNA"/>
</dbReference>
<evidence type="ECO:0000256" key="1">
    <source>
        <dbReference type="SAM" id="Phobius"/>
    </source>
</evidence>
<reference evidence="2 3" key="1">
    <citation type="submission" date="2018-03" db="EMBL/GenBank/DDBJ databases">
        <title>Genomic Encyclopedia of Archaeal and Bacterial Type Strains, Phase II (KMG-II): from individual species to whole genera.</title>
        <authorList>
            <person name="Goeker M."/>
        </authorList>
    </citation>
    <scope>NUCLEOTIDE SEQUENCE [LARGE SCALE GENOMIC DNA]</scope>
    <source>
        <strain evidence="2 3">DSM 18107</strain>
    </source>
</reference>
<keyword evidence="1" id="KW-0812">Transmembrane</keyword>
<dbReference type="Proteomes" id="UP000240978">
    <property type="component" value="Unassembled WGS sequence"/>
</dbReference>
<evidence type="ECO:0000313" key="2">
    <source>
        <dbReference type="EMBL" id="PSL29109.1"/>
    </source>
</evidence>
<dbReference type="OrthoDB" id="665773at2"/>
<name>A0A2P8G563_9BACT</name>
<keyword evidence="3" id="KW-1185">Reference proteome</keyword>
<organism evidence="2 3">
    <name type="scientific">Chitinophaga ginsengisoli</name>
    <dbReference type="NCBI Taxonomy" id="363837"/>
    <lineage>
        <taxon>Bacteria</taxon>
        <taxon>Pseudomonadati</taxon>
        <taxon>Bacteroidota</taxon>
        <taxon>Chitinophagia</taxon>
        <taxon>Chitinophagales</taxon>
        <taxon>Chitinophagaceae</taxon>
        <taxon>Chitinophaga</taxon>
    </lineage>
</organism>
<feature type="transmembrane region" description="Helical" evidence="1">
    <location>
        <begin position="143"/>
        <end position="161"/>
    </location>
</feature>
<feature type="transmembrane region" description="Helical" evidence="1">
    <location>
        <begin position="108"/>
        <end position="131"/>
    </location>
</feature>
<evidence type="ECO:0000313" key="3">
    <source>
        <dbReference type="Proteomes" id="UP000240978"/>
    </source>
</evidence>
<accession>A0A2P8G563</accession>
<dbReference type="AlphaFoldDB" id="A0A2P8G563"/>
<sequence>MNTFISPIKKENPIIWVKFLLILLAIFYAWSIAGTLGILVDYVQCKSCHLGLYLFLKFSSLFYIPWAFYKLSKPKKLWGWIYIYAEQLFSLVIHVGMAYSYFKGKGSINGFLIPLMIRGFFVYCLCIDPLAEYFGAYVGYRQIARTVIIPFAVIYILIMYLF</sequence>
<keyword evidence="1" id="KW-0472">Membrane</keyword>
<feature type="transmembrane region" description="Helical" evidence="1">
    <location>
        <begin position="20"/>
        <end position="40"/>
    </location>
</feature>
<protein>
    <submittedName>
        <fullName evidence="2">Uncharacterized protein</fullName>
    </submittedName>
</protein>
<comment type="caution">
    <text evidence="2">The sequence shown here is derived from an EMBL/GenBank/DDBJ whole genome shotgun (WGS) entry which is preliminary data.</text>
</comment>